<protein>
    <submittedName>
        <fullName evidence="3">Flagellar hook-length control protein FliK</fullName>
    </submittedName>
</protein>
<feature type="compositionally biased region" description="Polar residues" evidence="1">
    <location>
        <begin position="233"/>
        <end position="245"/>
    </location>
</feature>
<dbReference type="PANTHER" id="PTHR37533">
    <property type="entry name" value="FLAGELLAR HOOK-LENGTH CONTROL PROTEIN"/>
    <property type="match status" value="1"/>
</dbReference>
<keyword evidence="3" id="KW-0969">Cilium</keyword>
<dbReference type="Proteomes" id="UP001210678">
    <property type="component" value="Unassembled WGS sequence"/>
</dbReference>
<feature type="compositionally biased region" description="Polar residues" evidence="1">
    <location>
        <begin position="647"/>
        <end position="656"/>
    </location>
</feature>
<dbReference type="PANTHER" id="PTHR37533:SF2">
    <property type="entry name" value="FLAGELLAR HOOK-LENGTH CONTROL PROTEIN"/>
    <property type="match status" value="1"/>
</dbReference>
<feature type="compositionally biased region" description="Low complexity" evidence="1">
    <location>
        <begin position="627"/>
        <end position="646"/>
    </location>
</feature>
<evidence type="ECO:0000256" key="1">
    <source>
        <dbReference type="SAM" id="MobiDB-lite"/>
    </source>
</evidence>
<name>A0ABT4YP41_9VIBR</name>
<dbReference type="Gene3D" id="3.30.750.140">
    <property type="match status" value="1"/>
</dbReference>
<keyword evidence="3" id="KW-0966">Cell projection</keyword>
<evidence type="ECO:0000313" key="3">
    <source>
        <dbReference type="EMBL" id="MDB1123304.1"/>
    </source>
</evidence>
<dbReference type="InterPro" id="IPR021136">
    <property type="entry name" value="Flagellar_hook_control-like_C"/>
</dbReference>
<evidence type="ECO:0000313" key="4">
    <source>
        <dbReference type="Proteomes" id="UP001210678"/>
    </source>
</evidence>
<dbReference type="RefSeq" id="WP_272133777.1">
    <property type="nucleotide sequence ID" value="NZ_JAQLOI010000001.1"/>
</dbReference>
<dbReference type="InterPro" id="IPR038610">
    <property type="entry name" value="FliK-like_C_sf"/>
</dbReference>
<feature type="region of interest" description="Disordered" evidence="1">
    <location>
        <begin position="1"/>
        <end position="276"/>
    </location>
</feature>
<dbReference type="Pfam" id="PF02120">
    <property type="entry name" value="Flg_hook"/>
    <property type="match status" value="1"/>
</dbReference>
<proteinExistence type="predicted"/>
<feature type="compositionally biased region" description="Polar residues" evidence="1">
    <location>
        <begin position="194"/>
        <end position="222"/>
    </location>
</feature>
<dbReference type="InterPro" id="IPR052563">
    <property type="entry name" value="FliK"/>
</dbReference>
<reference evidence="3 4" key="1">
    <citation type="submission" date="2023-01" db="EMBL/GenBank/DDBJ databases">
        <title>Vibrio sp. KJ40-1 sp.nov, isolated from marine algae.</title>
        <authorList>
            <person name="Butt M."/>
            <person name="Kim J.M.J."/>
            <person name="Jeon C.O.C."/>
        </authorList>
    </citation>
    <scope>NUCLEOTIDE SEQUENCE [LARGE SCALE GENOMIC DNA]</scope>
    <source>
        <strain evidence="3 4">KJ40-1</strain>
    </source>
</reference>
<keyword evidence="3" id="KW-0282">Flagellum</keyword>
<sequence length="687" mass="73344">MNQTSLSVSDVGKTNALLQTGSSDAKASSESDESSSFLSALGAIFQSETESTDETQALKADVSEAEVSAQSVDELVADETSTEGEEGDASDAKAESDSSQLSPSVASDESTSKSSGSEEKAAKTMNEGNELLGRLDESNQALKKEDGKSLPQDSKDSEQSLKNLEDDPAISRFIEKPTAKDQNTSGTEDVKVANQVSDESVAQSASSQEHSQRVASNENENQGYKAELAESELMSQSYKEQSNKVANDKGTAVVDEPMAIDPSQKEVVGQNSVSPQSEKALREQVMLSAELEGQAKQQVTDELVWRDAQVIATNDSQTHSKEPLLSEDELVNVAGSAALLSPLEQSSLDNRPLQSPSATAPVARVDRAQIEATMAQLNLNDVEIEDLSPEELEYLVQMSTANAMPEQLKTSPELVRPTAVATAAAQQLHTPQPLHQQAAQAQITDKAAFTAPIPTTAAELNHAQMQQAQPFNPTQFMAANNANSQQHMMKTAPTTGGVAGAMKAGDSDNKESGLSQQLSGLAGQQGLQQTQIKADMQQAVQQSPLQLSRDVAGEKLSEQVQMMLSKNLKNIDIRLDPPELGRMQIRMSMNGDTAAVQFTVANQQAKDIVDQAMPRLREMLAQQGIQLSDSSVHQQSSGQQQGQYASNDANNKSGLNGLSGDGDVNVDESINLDVNIKSKDDGISFYA</sequence>
<organism evidence="3 4">
    <name type="scientific">Vibrio algarum</name>
    <dbReference type="NCBI Taxonomy" id="3020714"/>
    <lineage>
        <taxon>Bacteria</taxon>
        <taxon>Pseudomonadati</taxon>
        <taxon>Pseudomonadota</taxon>
        <taxon>Gammaproteobacteria</taxon>
        <taxon>Vibrionales</taxon>
        <taxon>Vibrionaceae</taxon>
        <taxon>Vibrio</taxon>
    </lineage>
</organism>
<dbReference type="CDD" id="cd17470">
    <property type="entry name" value="T3SS_Flik_C"/>
    <property type="match status" value="1"/>
</dbReference>
<feature type="compositionally biased region" description="Low complexity" evidence="1">
    <location>
        <begin position="106"/>
        <end position="115"/>
    </location>
</feature>
<feature type="compositionally biased region" description="Acidic residues" evidence="1">
    <location>
        <begin position="75"/>
        <end position="89"/>
    </location>
</feature>
<comment type="caution">
    <text evidence="3">The sequence shown here is derived from an EMBL/GenBank/DDBJ whole genome shotgun (WGS) entry which is preliminary data.</text>
</comment>
<feature type="compositionally biased region" description="Basic and acidic residues" evidence="1">
    <location>
        <begin position="133"/>
        <end position="165"/>
    </location>
</feature>
<dbReference type="EMBL" id="JAQLOI010000001">
    <property type="protein sequence ID" value="MDB1123304.1"/>
    <property type="molecule type" value="Genomic_DNA"/>
</dbReference>
<evidence type="ECO:0000259" key="2">
    <source>
        <dbReference type="Pfam" id="PF02120"/>
    </source>
</evidence>
<gene>
    <name evidence="3" type="ORF">PGX00_06370</name>
</gene>
<keyword evidence="4" id="KW-1185">Reference proteome</keyword>
<accession>A0ABT4YP41</accession>
<feature type="domain" description="Flagellar hook-length control protein-like C-terminal" evidence="2">
    <location>
        <begin position="558"/>
        <end position="641"/>
    </location>
</feature>
<feature type="region of interest" description="Disordered" evidence="1">
    <location>
        <begin position="627"/>
        <end position="661"/>
    </location>
</feature>